<gene>
    <name evidence="4" type="primary">HPS4</name>
</gene>
<dbReference type="Pfam" id="PF19033">
    <property type="entry name" value="Intu_longin_3"/>
    <property type="match status" value="1"/>
</dbReference>
<feature type="region of interest" description="Disordered" evidence="1">
    <location>
        <begin position="217"/>
        <end position="240"/>
    </location>
</feature>
<dbReference type="AlphaFoldDB" id="A0A1A7Z5L8"/>
<evidence type="ECO:0000256" key="1">
    <source>
        <dbReference type="SAM" id="MobiDB-lite"/>
    </source>
</evidence>
<feature type="compositionally biased region" description="Low complexity" evidence="1">
    <location>
        <begin position="316"/>
        <end position="340"/>
    </location>
</feature>
<dbReference type="EMBL" id="HADW01008835">
    <property type="protein sequence ID" value="SBP10235.1"/>
    <property type="molecule type" value="Transcribed_RNA"/>
</dbReference>
<feature type="region of interest" description="Disordered" evidence="1">
    <location>
        <begin position="256"/>
        <end position="373"/>
    </location>
</feature>
<dbReference type="GO" id="GO:0031410">
    <property type="term" value="C:cytoplasmic vesicle"/>
    <property type="evidence" value="ECO:0007669"/>
    <property type="project" value="TreeGrafter"/>
</dbReference>
<feature type="domain" description="CCZ1/INTU/HSP4 first Longin" evidence="2">
    <location>
        <begin position="13"/>
        <end position="118"/>
    </location>
</feature>
<proteinExistence type="predicted"/>
<dbReference type="GO" id="GO:1903232">
    <property type="term" value="P:melanosome assembly"/>
    <property type="evidence" value="ECO:0007669"/>
    <property type="project" value="TreeGrafter"/>
</dbReference>
<feature type="compositionally biased region" description="Low complexity" evidence="1">
    <location>
        <begin position="221"/>
        <end position="239"/>
    </location>
</feature>
<dbReference type="GO" id="GO:0005765">
    <property type="term" value="C:lysosomal membrane"/>
    <property type="evidence" value="ECO:0007669"/>
    <property type="project" value="TreeGrafter"/>
</dbReference>
<dbReference type="GO" id="GO:0031085">
    <property type="term" value="C:BLOC-3 complex"/>
    <property type="evidence" value="ECO:0007669"/>
    <property type="project" value="TreeGrafter"/>
</dbReference>
<dbReference type="PANTHER" id="PTHR14407">
    <property type="entry name" value="HERMANSKY-PUDLAK SYNDROME 4 PROTEIN LIGHT-EAR PROTEIN-RELATED"/>
    <property type="match status" value="1"/>
</dbReference>
<feature type="compositionally biased region" description="Basic and acidic residues" evidence="1">
    <location>
        <begin position="343"/>
        <end position="361"/>
    </location>
</feature>
<dbReference type="Pfam" id="PF19031">
    <property type="entry name" value="Intu_longin_1"/>
    <property type="match status" value="1"/>
</dbReference>
<sequence>MAELMPPDTRRCTYFFLYDGSKVRGEGDPTRDGICYFYPEETPLDKQELMCGQLAGVSRCVSELSSSPVHTLRLRRCKFAIHMKEDFFWALGCSTEVPTVSVCELLDHLINIFCFYNGSIRQSYQLNSREILAAQWARYLSHVQSGPSEIYNIFRCLRTIDSTAVDPLLLLKAALILQACQRCPLVVTGCILFRGRVVSTQMSPQLTMKVMVQESETYTKSQRSNGASSSSSPEGPVSSTAVFLTPSELQYLQSTPVNKNVSPSSPPLPDAPPQKTRLSRTLSDTPSTESEPSHLQSPQKQSFSPHVSESDDSLFSPAPSQSSADSPNTSPRPTRSPFPNGGHAHETEHELSHHHSFERHGGGSMFEENQRLNGDDVNGDAACRMVIDLQGADSGNEQSCDAQMAVGDSGVSCRKTKCHKAESKHPPPLTCAFDSLDESPLIPMMLYMHRVNGLVLVLLVEPRFMNDAVSMEEVYHSSLASLNGLEAHLRSITVGTPGTSGQYIFAHYDCIQSTLTTNVSGRSGGAPEHPFVRATSLLHSHFCDTETLQEAIIRNVGVAVYGTRSVAQETYFQQHSGSLRNSGIPNQQDSAFSLPSKARHRLLKHGVNLL</sequence>
<feature type="compositionally biased region" description="Polar residues" evidence="1">
    <location>
        <begin position="279"/>
        <end position="307"/>
    </location>
</feature>
<reference evidence="4" key="2">
    <citation type="submission" date="2016-06" db="EMBL/GenBank/DDBJ databases">
        <title>The genome of a short-lived fish provides insights into sex chromosome evolution and the genetic control of aging.</title>
        <authorList>
            <person name="Reichwald K."/>
            <person name="Felder M."/>
            <person name="Petzold A."/>
            <person name="Koch P."/>
            <person name="Groth M."/>
            <person name="Platzer M."/>
        </authorList>
    </citation>
    <scope>NUCLEOTIDE SEQUENCE</scope>
    <source>
        <tissue evidence="4">Brain</tissue>
    </source>
</reference>
<protein>
    <submittedName>
        <fullName evidence="4">Hermansky-Pudlak syndrome 4</fullName>
    </submittedName>
</protein>
<reference evidence="4" key="1">
    <citation type="submission" date="2016-05" db="EMBL/GenBank/DDBJ databases">
        <authorList>
            <person name="Lavstsen T."/>
            <person name="Jespersen J.S."/>
        </authorList>
    </citation>
    <scope>NUCLEOTIDE SEQUENCE</scope>
    <source>
        <tissue evidence="4">Brain</tissue>
    </source>
</reference>
<dbReference type="InterPro" id="IPR043987">
    <property type="entry name" value="CCZ1/INTU/HSP4_longin_1"/>
</dbReference>
<evidence type="ECO:0000259" key="3">
    <source>
        <dbReference type="Pfam" id="PF19033"/>
    </source>
</evidence>
<dbReference type="GO" id="GO:0006605">
    <property type="term" value="P:protein targeting"/>
    <property type="evidence" value="ECO:0007669"/>
    <property type="project" value="TreeGrafter"/>
</dbReference>
<dbReference type="GO" id="GO:0016192">
    <property type="term" value="P:vesicle-mediated transport"/>
    <property type="evidence" value="ECO:0007669"/>
    <property type="project" value="InterPro"/>
</dbReference>
<dbReference type="EMBL" id="HADX01015414">
    <property type="protein sequence ID" value="SBP37646.1"/>
    <property type="molecule type" value="Transcribed_RNA"/>
</dbReference>
<dbReference type="GO" id="GO:0005085">
    <property type="term" value="F:guanyl-nucleotide exchange factor activity"/>
    <property type="evidence" value="ECO:0007669"/>
    <property type="project" value="TreeGrafter"/>
</dbReference>
<dbReference type="GO" id="GO:0031267">
    <property type="term" value="F:small GTPase binding"/>
    <property type="evidence" value="ECO:0007669"/>
    <property type="project" value="TreeGrafter"/>
</dbReference>
<dbReference type="InterPro" id="IPR043989">
    <property type="entry name" value="CCZ1/INTU/HSP4_longin_3"/>
</dbReference>
<evidence type="ECO:0000313" key="4">
    <source>
        <dbReference type="EMBL" id="SBP37646.1"/>
    </source>
</evidence>
<accession>A0A1A7Z5L8</accession>
<feature type="domain" description="CCZ1/INTU/HPS4 third Longin" evidence="3">
    <location>
        <begin position="501"/>
        <end position="599"/>
    </location>
</feature>
<dbReference type="InterPro" id="IPR026091">
    <property type="entry name" value="HPS4"/>
</dbReference>
<organism evidence="4">
    <name type="scientific">Iconisemion striatum</name>
    <dbReference type="NCBI Taxonomy" id="60296"/>
    <lineage>
        <taxon>Eukaryota</taxon>
        <taxon>Metazoa</taxon>
        <taxon>Chordata</taxon>
        <taxon>Craniata</taxon>
        <taxon>Vertebrata</taxon>
        <taxon>Euteleostomi</taxon>
        <taxon>Actinopterygii</taxon>
        <taxon>Neopterygii</taxon>
        <taxon>Teleostei</taxon>
        <taxon>Neoteleostei</taxon>
        <taxon>Acanthomorphata</taxon>
        <taxon>Ovalentaria</taxon>
        <taxon>Atherinomorphae</taxon>
        <taxon>Cyprinodontiformes</taxon>
        <taxon>Nothobranchiidae</taxon>
        <taxon>Iconisemion</taxon>
    </lineage>
</organism>
<name>A0A1A7Z5L8_9TELE</name>
<dbReference type="PANTHER" id="PTHR14407:SF9">
    <property type="entry name" value="BLOC-3 COMPLEX MEMBER HPS4"/>
    <property type="match status" value="1"/>
</dbReference>
<evidence type="ECO:0000259" key="2">
    <source>
        <dbReference type="Pfam" id="PF19031"/>
    </source>
</evidence>